<proteinExistence type="predicted"/>
<comment type="caution">
    <text evidence="1">The sequence shown here is derived from an EMBL/GenBank/DDBJ whole genome shotgun (WGS) entry which is preliminary data.</text>
</comment>
<dbReference type="EMBL" id="JASBWR010000004">
    <property type="protein sequence ID" value="KAJ9112657.1"/>
    <property type="molecule type" value="Genomic_DNA"/>
</dbReference>
<organism evidence="1 2">
    <name type="scientific">Naganishia cerealis</name>
    <dbReference type="NCBI Taxonomy" id="610337"/>
    <lineage>
        <taxon>Eukaryota</taxon>
        <taxon>Fungi</taxon>
        <taxon>Dikarya</taxon>
        <taxon>Basidiomycota</taxon>
        <taxon>Agaricomycotina</taxon>
        <taxon>Tremellomycetes</taxon>
        <taxon>Filobasidiales</taxon>
        <taxon>Filobasidiaceae</taxon>
        <taxon>Naganishia</taxon>
    </lineage>
</organism>
<evidence type="ECO:0000313" key="1">
    <source>
        <dbReference type="EMBL" id="KAJ9112657.1"/>
    </source>
</evidence>
<dbReference type="Proteomes" id="UP001241377">
    <property type="component" value="Unassembled WGS sequence"/>
</dbReference>
<keyword evidence="2" id="KW-1185">Reference proteome</keyword>
<sequence>MAGQLTRATQQVTATMATQQAEVTLEDQEVLDAIREDHEQSRPKATTASYKAPQKEYRDWCLQREVEVKKKVSLDQLDEVKRSLEESKRYIFHAFMMRSRAVAVKADTNLTP</sequence>
<protein>
    <submittedName>
        <fullName evidence="1">Uncharacterized protein</fullName>
    </submittedName>
</protein>
<reference evidence="1" key="1">
    <citation type="submission" date="2023-04" db="EMBL/GenBank/DDBJ databases">
        <title>Draft Genome sequencing of Naganishia species isolated from polar environments using Oxford Nanopore Technology.</title>
        <authorList>
            <person name="Leo P."/>
            <person name="Venkateswaran K."/>
        </authorList>
    </citation>
    <scope>NUCLEOTIDE SEQUENCE</scope>
    <source>
        <strain evidence="1">MNA-CCFEE 5261</strain>
    </source>
</reference>
<gene>
    <name evidence="1" type="ORF">QFC19_000677</name>
</gene>
<evidence type="ECO:0000313" key="2">
    <source>
        <dbReference type="Proteomes" id="UP001241377"/>
    </source>
</evidence>
<accession>A0ACC2WLZ0</accession>
<name>A0ACC2WLZ0_9TREE</name>